<evidence type="ECO:0000259" key="18">
    <source>
        <dbReference type="Pfam" id="PF07715"/>
    </source>
</evidence>
<evidence type="ECO:0000256" key="5">
    <source>
        <dbReference type="ARBA" id="ARBA00022496"/>
    </source>
</evidence>
<feature type="signal peptide" evidence="16">
    <location>
        <begin position="1"/>
        <end position="45"/>
    </location>
</feature>
<reference evidence="19 20" key="1">
    <citation type="submission" date="2020-09" db="EMBL/GenBank/DDBJ databases">
        <title>Dyella sp. 7MK23 isolated from forest soil.</title>
        <authorList>
            <person name="Fu J."/>
        </authorList>
    </citation>
    <scope>NUCLEOTIDE SEQUENCE [LARGE SCALE GENOMIC DNA]</scope>
    <source>
        <strain evidence="19 20">7MK23</strain>
    </source>
</reference>
<keyword evidence="8" id="KW-0408">Iron</keyword>
<dbReference type="InterPro" id="IPR036942">
    <property type="entry name" value="Beta-barrel_TonB_sf"/>
</dbReference>
<keyword evidence="12 19" id="KW-0675">Receptor</keyword>
<keyword evidence="4 14" id="KW-1134">Transmembrane beta strand</keyword>
<keyword evidence="10 15" id="KW-0798">TonB box</keyword>
<dbReference type="InterPro" id="IPR037066">
    <property type="entry name" value="Plug_dom_sf"/>
</dbReference>
<accession>A0ABR9GCK2</accession>
<dbReference type="Proteomes" id="UP000651010">
    <property type="component" value="Unassembled WGS sequence"/>
</dbReference>
<organism evidence="19 20">
    <name type="scientific">Dyella acidiphila</name>
    <dbReference type="NCBI Taxonomy" id="2775866"/>
    <lineage>
        <taxon>Bacteria</taxon>
        <taxon>Pseudomonadati</taxon>
        <taxon>Pseudomonadota</taxon>
        <taxon>Gammaproteobacteria</taxon>
        <taxon>Lysobacterales</taxon>
        <taxon>Rhodanobacteraceae</taxon>
        <taxon>Dyella</taxon>
    </lineage>
</organism>
<dbReference type="Gene3D" id="2.170.130.10">
    <property type="entry name" value="TonB-dependent receptor, plug domain"/>
    <property type="match status" value="1"/>
</dbReference>
<evidence type="ECO:0000256" key="8">
    <source>
        <dbReference type="ARBA" id="ARBA00023004"/>
    </source>
</evidence>
<evidence type="ECO:0000256" key="11">
    <source>
        <dbReference type="ARBA" id="ARBA00023136"/>
    </source>
</evidence>
<evidence type="ECO:0000256" key="12">
    <source>
        <dbReference type="ARBA" id="ARBA00023170"/>
    </source>
</evidence>
<evidence type="ECO:0000256" key="1">
    <source>
        <dbReference type="ARBA" id="ARBA00004571"/>
    </source>
</evidence>
<keyword evidence="5" id="KW-0410">Iron transport</keyword>
<keyword evidence="13 14" id="KW-0998">Cell outer membrane</keyword>
<comment type="similarity">
    <text evidence="2 14 15">Belongs to the TonB-dependent receptor family.</text>
</comment>
<dbReference type="InterPro" id="IPR000531">
    <property type="entry name" value="Beta-barrel_TonB"/>
</dbReference>
<evidence type="ECO:0000259" key="17">
    <source>
        <dbReference type="Pfam" id="PF00593"/>
    </source>
</evidence>
<dbReference type="EMBL" id="JACZZA010000009">
    <property type="protein sequence ID" value="MBE1161709.1"/>
    <property type="molecule type" value="Genomic_DNA"/>
</dbReference>
<comment type="caution">
    <text evidence="19">The sequence shown here is derived from an EMBL/GenBank/DDBJ whole genome shotgun (WGS) entry which is preliminary data.</text>
</comment>
<dbReference type="NCBIfam" id="TIGR01783">
    <property type="entry name" value="TonB-siderophor"/>
    <property type="match status" value="1"/>
</dbReference>
<dbReference type="Pfam" id="PF00593">
    <property type="entry name" value="TonB_dep_Rec_b-barrel"/>
    <property type="match status" value="1"/>
</dbReference>
<feature type="domain" description="TonB-dependent receptor-like beta-barrel" evidence="17">
    <location>
        <begin position="269"/>
        <end position="724"/>
    </location>
</feature>
<evidence type="ECO:0000256" key="13">
    <source>
        <dbReference type="ARBA" id="ARBA00023237"/>
    </source>
</evidence>
<proteinExistence type="inferred from homology"/>
<evidence type="ECO:0000256" key="14">
    <source>
        <dbReference type="PROSITE-ProRule" id="PRU01360"/>
    </source>
</evidence>
<evidence type="ECO:0000256" key="6">
    <source>
        <dbReference type="ARBA" id="ARBA00022692"/>
    </source>
</evidence>
<feature type="chain" id="PRO_5045165227" evidence="16">
    <location>
        <begin position="46"/>
        <end position="755"/>
    </location>
</feature>
<dbReference type="CDD" id="cd01347">
    <property type="entry name" value="ligand_gated_channel"/>
    <property type="match status" value="1"/>
</dbReference>
<dbReference type="PANTHER" id="PTHR32552">
    <property type="entry name" value="FERRICHROME IRON RECEPTOR-RELATED"/>
    <property type="match status" value="1"/>
</dbReference>
<dbReference type="Gene3D" id="2.40.170.20">
    <property type="entry name" value="TonB-dependent receptor, beta-barrel domain"/>
    <property type="match status" value="1"/>
</dbReference>
<keyword evidence="6 14" id="KW-0812">Transmembrane</keyword>
<gene>
    <name evidence="19" type="ORF">IGX34_15095</name>
</gene>
<keyword evidence="9" id="KW-0406">Ion transport</keyword>
<dbReference type="InterPro" id="IPR039426">
    <property type="entry name" value="TonB-dep_rcpt-like"/>
</dbReference>
<evidence type="ECO:0000256" key="2">
    <source>
        <dbReference type="ARBA" id="ARBA00009810"/>
    </source>
</evidence>
<dbReference type="InterPro" id="IPR012910">
    <property type="entry name" value="Plug_dom"/>
</dbReference>
<evidence type="ECO:0000256" key="7">
    <source>
        <dbReference type="ARBA" id="ARBA00022729"/>
    </source>
</evidence>
<dbReference type="Pfam" id="PF07715">
    <property type="entry name" value="Plug"/>
    <property type="match status" value="1"/>
</dbReference>
<dbReference type="PROSITE" id="PS52016">
    <property type="entry name" value="TONB_DEPENDENT_REC_3"/>
    <property type="match status" value="1"/>
</dbReference>
<keyword evidence="11 14" id="KW-0472">Membrane</keyword>
<evidence type="ECO:0000313" key="19">
    <source>
        <dbReference type="EMBL" id="MBE1161709.1"/>
    </source>
</evidence>
<dbReference type="RefSeq" id="WP_192556552.1">
    <property type="nucleotide sequence ID" value="NZ_JACZZA010000009.1"/>
</dbReference>
<keyword evidence="3 14" id="KW-0813">Transport</keyword>
<dbReference type="SUPFAM" id="SSF56935">
    <property type="entry name" value="Porins"/>
    <property type="match status" value="1"/>
</dbReference>
<evidence type="ECO:0000313" key="20">
    <source>
        <dbReference type="Proteomes" id="UP000651010"/>
    </source>
</evidence>
<sequence>MNHVLSSGRLAAAVRLRRRRFPSSIRIVAAALAAVLAAQHGSAYAGTASSTDDSTDTSKNSAHAKTLSGVSVTAQTHAGYVADSGNAATKTDAPIIETPQSISVVTRKQLDDQQPQSLNEALRYSPGVVPETEGTASNFWSGSSLQLRGFTPAVYQDGLQDDATGNDLLDPYFYQSVEVLAGPASVLYGQASPGGIVNITSKLPTATPLHEITFGIGNYDRYQAGFDVGGPLDQSGQWLYRLTGVGATQDTQTSWIKHKRIAIAPAVTWRPDENTTLTLLTNFTYNPAVGDYSYVPAYGTVLPNPKGKISSDFSPGDPNFNKTEQRISEIGYQFQHRFNDTWEFQQNLRFTDNRNQANMIWPLGLEADDESLDRYAWIRRESSRSYLLDNRLKAQFDLGPLQNTLLLGVQYTRILEDWTWGANMNLPPIDVFNPVYGVPIQGPDPNSLSAEKNWARQTGVYLQDQLSLDHWRFLLGLRQDWTDEKQTGSSASLDLANQTDSKLTWRTGAVYLFDNGLAPYVSYSTSFQPQFGDITASGAAAIPTTGQQYEVGLKYQPPNSNSLLTLAIYNLTEQNVPETDPQNPGFVVQVGEIRSRGVELSDRISLSDNFNLIASYTYTASTYARSDVTATGVNGVSTPVQGKDQYGVPRNAASLWADYTLHGSSLSGLGFSGGVRYIGATYGDNANSFRVPAFTLVDAAVHYDLGGIDAALHGLKLQLNVANLLDKSYIAACTSGSDCNFGLRRTVYASATYDW</sequence>
<comment type="subcellular location">
    <subcellularLocation>
        <location evidence="1 14">Cell outer membrane</location>
        <topology evidence="1 14">Multi-pass membrane protein</topology>
    </subcellularLocation>
</comment>
<feature type="domain" description="TonB-dependent receptor plug" evidence="18">
    <location>
        <begin position="95"/>
        <end position="196"/>
    </location>
</feature>
<evidence type="ECO:0000256" key="9">
    <source>
        <dbReference type="ARBA" id="ARBA00023065"/>
    </source>
</evidence>
<evidence type="ECO:0000256" key="15">
    <source>
        <dbReference type="RuleBase" id="RU003357"/>
    </source>
</evidence>
<evidence type="ECO:0000256" key="16">
    <source>
        <dbReference type="SAM" id="SignalP"/>
    </source>
</evidence>
<protein>
    <submittedName>
        <fullName evidence="19">TonB-dependent siderophore receptor</fullName>
    </submittedName>
</protein>
<keyword evidence="20" id="KW-1185">Reference proteome</keyword>
<keyword evidence="7 16" id="KW-0732">Signal</keyword>
<dbReference type="InterPro" id="IPR010105">
    <property type="entry name" value="TonB_sidphr_rcpt"/>
</dbReference>
<name>A0ABR9GCK2_9GAMM</name>
<dbReference type="PANTHER" id="PTHR32552:SF68">
    <property type="entry name" value="FERRICHROME OUTER MEMBRANE TRANSPORTER_PHAGE RECEPTOR"/>
    <property type="match status" value="1"/>
</dbReference>
<evidence type="ECO:0000256" key="10">
    <source>
        <dbReference type="ARBA" id="ARBA00023077"/>
    </source>
</evidence>
<evidence type="ECO:0000256" key="4">
    <source>
        <dbReference type="ARBA" id="ARBA00022452"/>
    </source>
</evidence>
<evidence type="ECO:0000256" key="3">
    <source>
        <dbReference type="ARBA" id="ARBA00022448"/>
    </source>
</evidence>